<dbReference type="Proteomes" id="UP000315295">
    <property type="component" value="Unassembled WGS sequence"/>
</dbReference>
<protein>
    <submittedName>
        <fullName evidence="1">Uncharacterized protein</fullName>
    </submittedName>
</protein>
<evidence type="ECO:0000313" key="1">
    <source>
        <dbReference type="EMBL" id="TQD80629.1"/>
    </source>
</evidence>
<dbReference type="AlphaFoldDB" id="A0A540L2S6"/>
<proteinExistence type="predicted"/>
<name>A0A540L2S6_MALBA</name>
<gene>
    <name evidence="1" type="ORF">C1H46_033808</name>
</gene>
<sequence length="140" mass="15991">MPAAIGLPTSVDEFERKYNHLMDKFENGCVSKVTLPPSGYSCRYYFRFTFCQVHARLFHRFIFLDAFGMQELARELCCMHGRAEHIVTPAHTRAGTDAVGNLALYFLHEGIPSDDAVTLVRDEYKQGLDFMEMIGRDNCT</sequence>
<comment type="caution">
    <text evidence="1">The sequence shown here is derived from an EMBL/GenBank/DDBJ whole genome shotgun (WGS) entry which is preliminary data.</text>
</comment>
<organism evidence="1 2">
    <name type="scientific">Malus baccata</name>
    <name type="common">Siberian crab apple</name>
    <name type="synonym">Pyrus baccata</name>
    <dbReference type="NCBI Taxonomy" id="106549"/>
    <lineage>
        <taxon>Eukaryota</taxon>
        <taxon>Viridiplantae</taxon>
        <taxon>Streptophyta</taxon>
        <taxon>Embryophyta</taxon>
        <taxon>Tracheophyta</taxon>
        <taxon>Spermatophyta</taxon>
        <taxon>Magnoliopsida</taxon>
        <taxon>eudicotyledons</taxon>
        <taxon>Gunneridae</taxon>
        <taxon>Pentapetalae</taxon>
        <taxon>rosids</taxon>
        <taxon>fabids</taxon>
        <taxon>Rosales</taxon>
        <taxon>Rosaceae</taxon>
        <taxon>Amygdaloideae</taxon>
        <taxon>Maleae</taxon>
        <taxon>Malus</taxon>
    </lineage>
</organism>
<keyword evidence="2" id="KW-1185">Reference proteome</keyword>
<accession>A0A540L2S6</accession>
<reference evidence="1 2" key="1">
    <citation type="journal article" date="2019" name="G3 (Bethesda)">
        <title>Sequencing of a Wild Apple (Malus baccata) Genome Unravels the Differences Between Cultivated and Wild Apple Species Regarding Disease Resistance and Cold Tolerance.</title>
        <authorList>
            <person name="Chen X."/>
        </authorList>
    </citation>
    <scope>NUCLEOTIDE SEQUENCE [LARGE SCALE GENOMIC DNA]</scope>
    <source>
        <strain evidence="2">cv. Shandingzi</strain>
        <tissue evidence="1">Leaves</tissue>
    </source>
</reference>
<evidence type="ECO:0000313" key="2">
    <source>
        <dbReference type="Proteomes" id="UP000315295"/>
    </source>
</evidence>
<dbReference type="EMBL" id="VIEB01000799">
    <property type="protein sequence ID" value="TQD80629.1"/>
    <property type="molecule type" value="Genomic_DNA"/>
</dbReference>